<dbReference type="AlphaFoldDB" id="A0A0C4E9G7"/>
<keyword evidence="3" id="KW-1185">Reference proteome</keyword>
<reference evidence="2" key="4">
    <citation type="journal article" date="2015" name="G3 (Bethesda)">
        <title>Genome sequences of three phytopathogenic species of the Magnaporthaceae family of fungi.</title>
        <authorList>
            <person name="Okagaki L.H."/>
            <person name="Nunes C.C."/>
            <person name="Sailsbery J."/>
            <person name="Clay B."/>
            <person name="Brown D."/>
            <person name="John T."/>
            <person name="Oh Y."/>
            <person name="Young N."/>
            <person name="Fitzgerald M."/>
            <person name="Haas B.J."/>
            <person name="Zeng Q."/>
            <person name="Young S."/>
            <person name="Adiconis X."/>
            <person name="Fan L."/>
            <person name="Levin J.Z."/>
            <person name="Mitchell T.K."/>
            <person name="Okubara P.A."/>
            <person name="Farman M.L."/>
            <person name="Kohn L.M."/>
            <person name="Birren B."/>
            <person name="Ma L.-J."/>
            <person name="Dean R.A."/>
        </authorList>
    </citation>
    <scope>NUCLEOTIDE SEQUENCE</scope>
    <source>
        <strain evidence="2">ATCC 64411 / 73-15</strain>
    </source>
</reference>
<dbReference type="EMBL" id="ADBL01002264">
    <property type="status" value="NOT_ANNOTATED_CDS"/>
    <property type="molecule type" value="Genomic_DNA"/>
</dbReference>
<proteinExistence type="predicted"/>
<accession>A0A0C4E9G7</accession>
<sequence length="187" mass="21099">MDQVLERLPIGSPLRTIPATARMEYNCNLIFRLAVHGPGWDGPRLQDQNKLVSWPPIRHSVAAEANSHGDARLQVVYSRTRRGGRVHRHASYYFRVGGFRMTAEPGTYRLAVEVREPDDIVGVVPPRAVYRAVHDVVVLPTPAEGEEDSADEAELLLEGYNPTELKFYETLQCCVALEAERLSRRNH</sequence>
<evidence type="ECO:0000313" key="3">
    <source>
        <dbReference type="Proteomes" id="UP000011715"/>
    </source>
</evidence>
<reference evidence="2" key="5">
    <citation type="submission" date="2015-06" db="UniProtKB">
        <authorList>
            <consortium name="EnsemblFungi"/>
        </authorList>
    </citation>
    <scope>IDENTIFICATION</scope>
    <source>
        <strain evidence="2">ATCC 64411</strain>
    </source>
</reference>
<dbReference type="Proteomes" id="UP000011715">
    <property type="component" value="Unassembled WGS sequence"/>
</dbReference>
<dbReference type="VEuPathDB" id="FungiDB:MAPG_09252"/>
<reference evidence="3" key="2">
    <citation type="submission" date="2010-05" db="EMBL/GenBank/DDBJ databases">
        <title>The genome sequence of Magnaporthe poae strain ATCC 64411.</title>
        <authorList>
            <person name="Ma L.-J."/>
            <person name="Dead R."/>
            <person name="Young S."/>
            <person name="Zeng Q."/>
            <person name="Koehrsen M."/>
            <person name="Alvarado L."/>
            <person name="Berlin A."/>
            <person name="Chapman S.B."/>
            <person name="Chen Z."/>
            <person name="Freedman E."/>
            <person name="Gellesch M."/>
            <person name="Goldberg J."/>
            <person name="Griggs A."/>
            <person name="Gujja S."/>
            <person name="Heilman E.R."/>
            <person name="Heiman D."/>
            <person name="Hepburn T."/>
            <person name="Howarth C."/>
            <person name="Jen D."/>
            <person name="Larson L."/>
            <person name="Mehta T."/>
            <person name="Neiman D."/>
            <person name="Pearson M."/>
            <person name="Roberts A."/>
            <person name="Saif S."/>
            <person name="Shea T."/>
            <person name="Shenoy N."/>
            <person name="Sisk P."/>
            <person name="Stolte C."/>
            <person name="Sykes S."/>
            <person name="Walk T."/>
            <person name="White J."/>
            <person name="Yandava C."/>
            <person name="Haas B."/>
            <person name="Nusbaum C."/>
            <person name="Birren B."/>
        </authorList>
    </citation>
    <scope>NUCLEOTIDE SEQUENCE [LARGE SCALE GENOMIC DNA]</scope>
    <source>
        <strain evidence="3">ATCC 64411 / 73-15</strain>
    </source>
</reference>
<name>A0A0C4E9G7_MAGP6</name>
<dbReference type="OrthoDB" id="10600794at2759"/>
<protein>
    <submittedName>
        <fullName evidence="1 2">Uncharacterized protein</fullName>
    </submittedName>
</protein>
<organism evidence="2 3">
    <name type="scientific">Magnaporthiopsis poae (strain ATCC 64411 / 73-15)</name>
    <name type="common">Kentucky bluegrass fungus</name>
    <name type="synonym">Magnaporthe poae</name>
    <dbReference type="NCBI Taxonomy" id="644358"/>
    <lineage>
        <taxon>Eukaryota</taxon>
        <taxon>Fungi</taxon>
        <taxon>Dikarya</taxon>
        <taxon>Ascomycota</taxon>
        <taxon>Pezizomycotina</taxon>
        <taxon>Sordariomycetes</taxon>
        <taxon>Sordariomycetidae</taxon>
        <taxon>Magnaporthales</taxon>
        <taxon>Magnaporthaceae</taxon>
        <taxon>Magnaporthiopsis</taxon>
    </lineage>
</organism>
<reference evidence="1" key="3">
    <citation type="submission" date="2011-03" db="EMBL/GenBank/DDBJ databases">
        <title>Annotation of Magnaporthe poae ATCC 64411.</title>
        <authorList>
            <person name="Ma L.-J."/>
            <person name="Dead R."/>
            <person name="Young S.K."/>
            <person name="Zeng Q."/>
            <person name="Gargeya S."/>
            <person name="Fitzgerald M."/>
            <person name="Haas B."/>
            <person name="Abouelleil A."/>
            <person name="Alvarado L."/>
            <person name="Arachchi H.M."/>
            <person name="Berlin A."/>
            <person name="Brown A."/>
            <person name="Chapman S.B."/>
            <person name="Chen Z."/>
            <person name="Dunbar C."/>
            <person name="Freedman E."/>
            <person name="Gearin G."/>
            <person name="Gellesch M."/>
            <person name="Goldberg J."/>
            <person name="Griggs A."/>
            <person name="Gujja S."/>
            <person name="Heiman D."/>
            <person name="Howarth C."/>
            <person name="Larson L."/>
            <person name="Lui A."/>
            <person name="MacDonald P.J.P."/>
            <person name="Mehta T."/>
            <person name="Montmayeur A."/>
            <person name="Murphy C."/>
            <person name="Neiman D."/>
            <person name="Pearson M."/>
            <person name="Priest M."/>
            <person name="Roberts A."/>
            <person name="Saif S."/>
            <person name="Shea T."/>
            <person name="Shenoy N."/>
            <person name="Sisk P."/>
            <person name="Stolte C."/>
            <person name="Sykes S."/>
            <person name="Yandava C."/>
            <person name="Wortman J."/>
            <person name="Nusbaum C."/>
            <person name="Birren B."/>
        </authorList>
    </citation>
    <scope>NUCLEOTIDE SEQUENCE</scope>
    <source>
        <strain evidence="1">ATCC 64411</strain>
    </source>
</reference>
<evidence type="ECO:0000313" key="1">
    <source>
        <dbReference type="EMBL" id="KLU90288.1"/>
    </source>
</evidence>
<gene>
    <name evidence="1" type="ORF">MAPG_09252</name>
</gene>
<dbReference type="eggNOG" id="ENOG502RN9Y">
    <property type="taxonomic scope" value="Eukaryota"/>
</dbReference>
<reference evidence="1" key="1">
    <citation type="submission" date="2010-05" db="EMBL/GenBank/DDBJ databases">
        <title>The Genome Sequence of Magnaporthe poae strain ATCC 64411.</title>
        <authorList>
            <consortium name="The Broad Institute Genome Sequencing Platform"/>
            <consortium name="Broad Institute Genome Sequencing Center for Infectious Disease"/>
            <person name="Ma L.-J."/>
            <person name="Dead R."/>
            <person name="Young S."/>
            <person name="Zeng Q."/>
            <person name="Koehrsen M."/>
            <person name="Alvarado L."/>
            <person name="Berlin A."/>
            <person name="Chapman S.B."/>
            <person name="Chen Z."/>
            <person name="Freedman E."/>
            <person name="Gellesch M."/>
            <person name="Goldberg J."/>
            <person name="Griggs A."/>
            <person name="Gujja S."/>
            <person name="Heilman E.R."/>
            <person name="Heiman D."/>
            <person name="Hepburn T."/>
            <person name="Howarth C."/>
            <person name="Jen D."/>
            <person name="Larson L."/>
            <person name="Mehta T."/>
            <person name="Neiman D."/>
            <person name="Pearson M."/>
            <person name="Roberts A."/>
            <person name="Saif S."/>
            <person name="Shea T."/>
            <person name="Shenoy N."/>
            <person name="Sisk P."/>
            <person name="Stolte C."/>
            <person name="Sykes S."/>
            <person name="Walk T."/>
            <person name="White J."/>
            <person name="Yandava C."/>
            <person name="Haas B."/>
            <person name="Nusbaum C."/>
            <person name="Birren B."/>
        </authorList>
    </citation>
    <scope>NUCLEOTIDE SEQUENCE</scope>
    <source>
        <strain evidence="1">ATCC 64411</strain>
    </source>
</reference>
<dbReference type="EMBL" id="GL876974">
    <property type="protein sequence ID" value="KLU90288.1"/>
    <property type="molecule type" value="Genomic_DNA"/>
</dbReference>
<evidence type="ECO:0000313" key="2">
    <source>
        <dbReference type="EnsemblFungi" id="MAPG_09252T0"/>
    </source>
</evidence>
<dbReference type="EnsemblFungi" id="MAPG_09252T0">
    <property type="protein sequence ID" value="MAPG_09252T0"/>
    <property type="gene ID" value="MAPG_09252"/>
</dbReference>